<evidence type="ECO:0000256" key="4">
    <source>
        <dbReference type="ARBA" id="ARBA00023069"/>
    </source>
</evidence>
<evidence type="ECO:0000256" key="5">
    <source>
        <dbReference type="ARBA" id="ARBA00023273"/>
    </source>
</evidence>
<dbReference type="STRING" id="1592317.DPF_2236"/>
<sequence length="64" mass="6735">MVKKIFALAMLFCSLTLPAFAGGLGFSTKTIDFGTLREGPTAQKKVILSNIGSEPVTITNVTTS</sequence>
<name>A0A194ALG5_9BACT</name>
<reference evidence="9" key="1">
    <citation type="submission" date="2016-06" db="EMBL/GenBank/DDBJ databases">
        <title>Draft genome sequence of Desulfoplanes formicivorans strain Pf12B.</title>
        <authorList>
            <person name="Watanabe M."/>
            <person name="Kojima H."/>
            <person name="Fukui M."/>
        </authorList>
    </citation>
    <scope>NUCLEOTIDE SEQUENCE [LARGE SCALE GENOMIC DNA]</scope>
    <source>
        <strain evidence="9">Pf12B</strain>
    </source>
</reference>
<keyword evidence="9" id="KW-1185">Reference proteome</keyword>
<dbReference type="GO" id="GO:0005737">
    <property type="term" value="C:cytoplasm"/>
    <property type="evidence" value="ECO:0007669"/>
    <property type="project" value="UniProtKB-SubCell"/>
</dbReference>
<dbReference type="Gene3D" id="2.60.40.10">
    <property type="entry name" value="Immunoglobulins"/>
    <property type="match status" value="1"/>
</dbReference>
<dbReference type="InterPro" id="IPR013783">
    <property type="entry name" value="Ig-like_fold"/>
</dbReference>
<keyword evidence="6" id="KW-0732">Signal</keyword>
<dbReference type="Proteomes" id="UP000095200">
    <property type="component" value="Unassembled WGS sequence"/>
</dbReference>
<dbReference type="AlphaFoldDB" id="A0A194ALG5"/>
<feature type="domain" description="HYDIN/VesB/CFA65-like Ig-like" evidence="7">
    <location>
        <begin position="24"/>
        <end position="64"/>
    </location>
</feature>
<evidence type="ECO:0000313" key="9">
    <source>
        <dbReference type="Proteomes" id="UP000095200"/>
    </source>
</evidence>
<feature type="signal peptide" evidence="6">
    <location>
        <begin position="1"/>
        <end position="21"/>
    </location>
</feature>
<keyword evidence="5" id="KW-0966">Cell projection</keyword>
<evidence type="ECO:0000256" key="1">
    <source>
        <dbReference type="ARBA" id="ARBA00004138"/>
    </source>
</evidence>
<evidence type="ECO:0000259" key="7">
    <source>
        <dbReference type="Pfam" id="PF22544"/>
    </source>
</evidence>
<gene>
    <name evidence="8" type="ORF">DPF_2236</name>
</gene>
<evidence type="ECO:0000256" key="3">
    <source>
        <dbReference type="ARBA" id="ARBA00022490"/>
    </source>
</evidence>
<proteinExistence type="predicted"/>
<dbReference type="RefSeq" id="WP_069859723.1">
    <property type="nucleotide sequence ID" value="NZ_BDFE01000017.1"/>
</dbReference>
<evidence type="ECO:0000256" key="2">
    <source>
        <dbReference type="ARBA" id="ARBA00004496"/>
    </source>
</evidence>
<organism evidence="8 9">
    <name type="scientific">Desulfoplanes formicivorans</name>
    <dbReference type="NCBI Taxonomy" id="1592317"/>
    <lineage>
        <taxon>Bacteria</taxon>
        <taxon>Pseudomonadati</taxon>
        <taxon>Thermodesulfobacteriota</taxon>
        <taxon>Desulfovibrionia</taxon>
        <taxon>Desulfovibrionales</taxon>
        <taxon>Desulfoplanaceae</taxon>
        <taxon>Desulfoplanes</taxon>
    </lineage>
</organism>
<evidence type="ECO:0000313" key="8">
    <source>
        <dbReference type="EMBL" id="GAU09509.1"/>
    </source>
</evidence>
<evidence type="ECO:0000256" key="6">
    <source>
        <dbReference type="SAM" id="SignalP"/>
    </source>
</evidence>
<keyword evidence="4" id="KW-0969">Cilium</keyword>
<comment type="subcellular location">
    <subcellularLocation>
        <location evidence="1">Cell projection</location>
        <location evidence="1">Cilium</location>
    </subcellularLocation>
    <subcellularLocation>
        <location evidence="2">Cytoplasm</location>
    </subcellularLocation>
</comment>
<accession>A0A194ALG5</accession>
<protein>
    <recommendedName>
        <fullName evidence="7">HYDIN/VesB/CFA65-like Ig-like domain-containing protein</fullName>
    </recommendedName>
</protein>
<comment type="caution">
    <text evidence="8">The sequence shown here is derived from an EMBL/GenBank/DDBJ whole genome shotgun (WGS) entry which is preliminary data.</text>
</comment>
<keyword evidence="3" id="KW-0963">Cytoplasm</keyword>
<dbReference type="Pfam" id="PF22544">
    <property type="entry name" value="HYDIN_VesB_CFA65-like_Ig"/>
    <property type="match status" value="1"/>
</dbReference>
<dbReference type="InterPro" id="IPR053879">
    <property type="entry name" value="HYDIN_VesB_CFA65-like_Ig"/>
</dbReference>
<dbReference type="EMBL" id="BDFE01000017">
    <property type="protein sequence ID" value="GAU09509.1"/>
    <property type="molecule type" value="Genomic_DNA"/>
</dbReference>
<feature type="chain" id="PRO_5008507648" description="HYDIN/VesB/CFA65-like Ig-like domain-containing protein" evidence="6">
    <location>
        <begin position="22"/>
        <end position="64"/>
    </location>
</feature>